<keyword evidence="2" id="KW-1185">Reference proteome</keyword>
<accession>A0A6A5XVX5</accession>
<gene>
    <name evidence="1" type="ORF">BU24DRAFT_143396</name>
</gene>
<reference evidence="1" key="1">
    <citation type="journal article" date="2020" name="Stud. Mycol.">
        <title>101 Dothideomycetes genomes: a test case for predicting lifestyles and emergence of pathogens.</title>
        <authorList>
            <person name="Haridas S."/>
            <person name="Albert R."/>
            <person name="Binder M."/>
            <person name="Bloem J."/>
            <person name="Labutti K."/>
            <person name="Salamov A."/>
            <person name="Andreopoulos B."/>
            <person name="Baker S."/>
            <person name="Barry K."/>
            <person name="Bills G."/>
            <person name="Bluhm B."/>
            <person name="Cannon C."/>
            <person name="Castanera R."/>
            <person name="Culley D."/>
            <person name="Daum C."/>
            <person name="Ezra D."/>
            <person name="Gonzalez J."/>
            <person name="Henrissat B."/>
            <person name="Kuo A."/>
            <person name="Liang C."/>
            <person name="Lipzen A."/>
            <person name="Lutzoni F."/>
            <person name="Magnuson J."/>
            <person name="Mondo S."/>
            <person name="Nolan M."/>
            <person name="Ohm R."/>
            <person name="Pangilinan J."/>
            <person name="Park H.-J."/>
            <person name="Ramirez L."/>
            <person name="Alfaro M."/>
            <person name="Sun H."/>
            <person name="Tritt A."/>
            <person name="Yoshinaga Y."/>
            <person name="Zwiers L.-H."/>
            <person name="Turgeon B."/>
            <person name="Goodwin S."/>
            <person name="Spatafora J."/>
            <person name="Crous P."/>
            <person name="Grigoriev I."/>
        </authorList>
    </citation>
    <scope>NUCLEOTIDE SEQUENCE</scope>
    <source>
        <strain evidence="1">CBS 175.79</strain>
    </source>
</reference>
<dbReference type="GeneID" id="54278555"/>
<name>A0A6A5XVX5_9PLEO</name>
<organism evidence="1 2">
    <name type="scientific">Aaosphaeria arxii CBS 175.79</name>
    <dbReference type="NCBI Taxonomy" id="1450172"/>
    <lineage>
        <taxon>Eukaryota</taxon>
        <taxon>Fungi</taxon>
        <taxon>Dikarya</taxon>
        <taxon>Ascomycota</taxon>
        <taxon>Pezizomycotina</taxon>
        <taxon>Dothideomycetes</taxon>
        <taxon>Pleosporomycetidae</taxon>
        <taxon>Pleosporales</taxon>
        <taxon>Pleosporales incertae sedis</taxon>
        <taxon>Aaosphaeria</taxon>
    </lineage>
</organism>
<sequence length="94" mass="11005">MSFLLSPFVPYSPLLRFSRNHLARWYIILFFLLTCTKTKIQYHTGRCCCEENLEFRVAEGLAMITCFGREGTTISRRTSFSSLLFDCKLLSNEY</sequence>
<evidence type="ECO:0000313" key="2">
    <source>
        <dbReference type="Proteomes" id="UP000799778"/>
    </source>
</evidence>
<dbReference type="EMBL" id="ML978068">
    <property type="protein sequence ID" value="KAF2017083.1"/>
    <property type="molecule type" value="Genomic_DNA"/>
</dbReference>
<dbReference type="Proteomes" id="UP000799778">
    <property type="component" value="Unassembled WGS sequence"/>
</dbReference>
<proteinExistence type="predicted"/>
<evidence type="ECO:0000313" key="1">
    <source>
        <dbReference type="EMBL" id="KAF2017083.1"/>
    </source>
</evidence>
<protein>
    <submittedName>
        <fullName evidence="1">Uncharacterized protein</fullName>
    </submittedName>
</protein>
<dbReference type="RefSeq" id="XP_033385422.1">
    <property type="nucleotide sequence ID" value="XM_033521158.1"/>
</dbReference>
<dbReference type="AlphaFoldDB" id="A0A6A5XVX5"/>